<proteinExistence type="predicted"/>
<gene>
    <name evidence="4" type="ORF">BC739_008381</name>
</gene>
<dbReference type="CDD" id="cd04733">
    <property type="entry name" value="OYE_like_2_FMN"/>
    <property type="match status" value="1"/>
</dbReference>
<feature type="domain" description="NADH:flavin oxidoreductase/NADH oxidase N-terminal" evidence="3">
    <location>
        <begin position="5"/>
        <end position="323"/>
    </location>
</feature>
<comment type="caution">
    <text evidence="4">The sequence shown here is derived from an EMBL/GenBank/DDBJ whole genome shotgun (WGS) entry which is preliminary data.</text>
</comment>
<keyword evidence="1" id="KW-0285">Flavoprotein</keyword>
<dbReference type="PANTHER" id="PTHR43656">
    <property type="entry name" value="BINDING OXIDOREDUCTASE, PUTATIVE (AFU_ORTHOLOGUE AFUA_2G08260)-RELATED"/>
    <property type="match status" value="1"/>
</dbReference>
<keyword evidence="2" id="KW-0560">Oxidoreductase</keyword>
<dbReference type="RefSeq" id="WP_182840234.1">
    <property type="nucleotide sequence ID" value="NZ_BAAABQ010000097.1"/>
</dbReference>
<dbReference type="InterPro" id="IPR013785">
    <property type="entry name" value="Aldolase_TIM"/>
</dbReference>
<evidence type="ECO:0000256" key="1">
    <source>
        <dbReference type="ARBA" id="ARBA00022630"/>
    </source>
</evidence>
<evidence type="ECO:0000256" key="2">
    <source>
        <dbReference type="ARBA" id="ARBA00023002"/>
    </source>
</evidence>
<dbReference type="PANTHER" id="PTHR43656:SF2">
    <property type="entry name" value="BINDING OXIDOREDUCTASE, PUTATIVE (AFU_ORTHOLOGUE AFUA_2G08260)-RELATED"/>
    <property type="match status" value="1"/>
</dbReference>
<organism evidence="4 5">
    <name type="scientific">Kutzneria viridogrisea</name>
    <dbReference type="NCBI Taxonomy" id="47990"/>
    <lineage>
        <taxon>Bacteria</taxon>
        <taxon>Bacillati</taxon>
        <taxon>Actinomycetota</taxon>
        <taxon>Actinomycetes</taxon>
        <taxon>Pseudonocardiales</taxon>
        <taxon>Pseudonocardiaceae</taxon>
        <taxon>Kutzneria</taxon>
    </lineage>
</organism>
<dbReference type="SUPFAM" id="SSF51395">
    <property type="entry name" value="FMN-linked oxidoreductases"/>
    <property type="match status" value="1"/>
</dbReference>
<protein>
    <submittedName>
        <fullName evidence="4">2,4-dienoyl-CoA reductase-like NADH-dependent reductase (Old Yellow Enzyme family)</fullName>
    </submittedName>
</protein>
<reference evidence="4 5" key="1">
    <citation type="submission" date="2020-08" db="EMBL/GenBank/DDBJ databases">
        <title>Genomic Encyclopedia of Archaeal and Bacterial Type Strains, Phase II (KMG-II): from individual species to whole genera.</title>
        <authorList>
            <person name="Goeker M."/>
        </authorList>
    </citation>
    <scope>NUCLEOTIDE SEQUENCE [LARGE SCALE GENOMIC DNA]</scope>
    <source>
        <strain evidence="4 5">DSM 43850</strain>
    </source>
</reference>
<accession>A0ABR6BX25</accession>
<dbReference type="EMBL" id="JACJID010000008">
    <property type="protein sequence ID" value="MBA8931134.1"/>
    <property type="molecule type" value="Genomic_DNA"/>
</dbReference>
<evidence type="ECO:0000313" key="4">
    <source>
        <dbReference type="EMBL" id="MBA8931134.1"/>
    </source>
</evidence>
<dbReference type="Gene3D" id="3.20.20.70">
    <property type="entry name" value="Aldolase class I"/>
    <property type="match status" value="1"/>
</dbReference>
<keyword evidence="5" id="KW-1185">Reference proteome</keyword>
<name>A0ABR6BX25_9PSEU</name>
<sequence>MLDKPLRLPCGATLPNRLAKAAMSEQLATRTGAPTEALRQLYRVWGGSGAGLLVTGNVMVDRTALTEPRNAILEDERYLPAYRSWAQAAKSGGAAAWMQINHPGRVASLPLLRQPVGPSTVAVGIPGMNLRRPRALDRAGIARVVAAFARTAELAWQAGWDGVQVHAAHGYLLSQFLSPLANRREDEYGRDAAGRRRLLLEVVRAVRAAVGRGTPVSVKLNSADFQHGGFSQAESLDVVRALADEGVDLLEISGGNYESPAMMDHAEGHFLGFAETARERTEMPLMLTGGLRDPKTMRRVLDSGAVDVIGLARPLAFVTDYPARLLAADEPVPLPRNAPRTGYRPVDAYLELGWHNAQFRRIAAGRWPQAKPGLGTIAAGLGRLTATALTQGGTR</sequence>
<dbReference type="Pfam" id="PF00724">
    <property type="entry name" value="Oxidored_FMN"/>
    <property type="match status" value="1"/>
</dbReference>
<dbReference type="InterPro" id="IPR001155">
    <property type="entry name" value="OxRdtase_FMN_N"/>
</dbReference>
<dbReference type="InterPro" id="IPR051799">
    <property type="entry name" value="NADH_flavin_oxidoreductase"/>
</dbReference>
<evidence type="ECO:0000313" key="5">
    <source>
        <dbReference type="Proteomes" id="UP000517916"/>
    </source>
</evidence>
<dbReference type="Proteomes" id="UP000517916">
    <property type="component" value="Unassembled WGS sequence"/>
</dbReference>
<evidence type="ECO:0000259" key="3">
    <source>
        <dbReference type="Pfam" id="PF00724"/>
    </source>
</evidence>